<dbReference type="InterPro" id="IPR050272">
    <property type="entry name" value="Isochorismatase-like_hydrls"/>
</dbReference>
<evidence type="ECO:0000313" key="3">
    <source>
        <dbReference type="EMBL" id="KFG89538.1"/>
    </source>
</evidence>
<dbReference type="InterPro" id="IPR016291">
    <property type="entry name" value="Isochorismatase"/>
</dbReference>
<proteinExistence type="predicted"/>
<dbReference type="SUPFAM" id="SSF52499">
    <property type="entry name" value="Isochorismatase-like hydrolases"/>
    <property type="match status" value="1"/>
</dbReference>
<dbReference type="eggNOG" id="COG1535">
    <property type="taxonomic scope" value="Bacteria"/>
</dbReference>
<organism evidence="3 4">
    <name type="scientific">Sphingobium herbicidovorans (strain ATCC 700291 / DSM 11019 / CCUG 56400 / KCTC 2939 / LMG 18315 / NBRC 16415 / MH)</name>
    <name type="common">Sphingomonas herbicidovorans</name>
    <dbReference type="NCBI Taxonomy" id="1219045"/>
    <lineage>
        <taxon>Bacteria</taxon>
        <taxon>Pseudomonadati</taxon>
        <taxon>Pseudomonadota</taxon>
        <taxon>Alphaproteobacteria</taxon>
        <taxon>Sphingomonadales</taxon>
        <taxon>Sphingomonadaceae</taxon>
        <taxon>Sphingobium</taxon>
    </lineage>
</organism>
<dbReference type="PRINTS" id="PR01398">
    <property type="entry name" value="ISCHRISMTASE"/>
</dbReference>
<dbReference type="InterPro" id="IPR036380">
    <property type="entry name" value="Isochorismatase-like_sf"/>
</dbReference>
<dbReference type="RefSeq" id="WP_051908308.1">
    <property type="nucleotide sequence ID" value="NZ_JFZA02000024.1"/>
</dbReference>
<gene>
    <name evidence="3" type="ORF">BV98_002656</name>
</gene>
<reference evidence="3" key="1">
    <citation type="submission" date="2014-08" db="EMBL/GenBank/DDBJ databases">
        <title>Draft genome sequences of Sphingobium herbicidovorans.</title>
        <authorList>
            <person name="Gan H.M."/>
            <person name="Gan H.Y."/>
            <person name="Savka M.A."/>
        </authorList>
    </citation>
    <scope>NUCLEOTIDE SEQUENCE [LARGE SCALE GENOMIC DNA]</scope>
    <source>
        <strain evidence="3">NBRC 16415</strain>
    </source>
</reference>
<dbReference type="GO" id="GO:0008908">
    <property type="term" value="F:isochorismatase activity"/>
    <property type="evidence" value="ECO:0007669"/>
    <property type="project" value="InterPro"/>
</dbReference>
<accession>A0A086P820</accession>
<sequence>MTFSNKVSWAIEPGRCALLIHDMQPHYLGALPEACRRQLVANVQTIGMGCIARGIPIFASQVPAQDARERGLMLDMWGRGPTAASDALDPELRFDGLPVRLLTKRSYSAFYGNDFEVLLRRLGRDQILIVGVYTSIGCHCSAIDAFMRDMRDMRAFLVSDATADMEPADHAKGLEVAARLCARVVDTETVSRALEPSPGRDGV</sequence>
<keyword evidence="4" id="KW-1185">Reference proteome</keyword>
<dbReference type="AlphaFoldDB" id="A0A086P820"/>
<dbReference type="Pfam" id="PF00857">
    <property type="entry name" value="Isochorismatase"/>
    <property type="match status" value="1"/>
</dbReference>
<evidence type="ECO:0000313" key="4">
    <source>
        <dbReference type="Proteomes" id="UP000024284"/>
    </source>
</evidence>
<evidence type="ECO:0000259" key="2">
    <source>
        <dbReference type="Pfam" id="PF00857"/>
    </source>
</evidence>
<dbReference type="PANTHER" id="PTHR43540:SF3">
    <property type="entry name" value="ENTEROBACTIN SYNTHASE COMPONENT B"/>
    <property type="match status" value="1"/>
</dbReference>
<dbReference type="Proteomes" id="UP000024284">
    <property type="component" value="Unassembled WGS sequence"/>
</dbReference>
<keyword evidence="1 3" id="KW-0378">Hydrolase</keyword>
<dbReference type="STRING" id="76947.GCA_002080435_04216"/>
<dbReference type="OrthoDB" id="9807387at2"/>
<evidence type="ECO:0000256" key="1">
    <source>
        <dbReference type="ARBA" id="ARBA00022801"/>
    </source>
</evidence>
<dbReference type="EMBL" id="JFZA02000024">
    <property type="protein sequence ID" value="KFG89538.1"/>
    <property type="molecule type" value="Genomic_DNA"/>
</dbReference>
<feature type="domain" description="Isochorismatase-like" evidence="2">
    <location>
        <begin position="16"/>
        <end position="188"/>
    </location>
</feature>
<dbReference type="PANTHER" id="PTHR43540">
    <property type="entry name" value="PEROXYUREIDOACRYLATE/UREIDOACRYLATE AMIDOHYDROLASE-RELATED"/>
    <property type="match status" value="1"/>
</dbReference>
<dbReference type="InterPro" id="IPR000868">
    <property type="entry name" value="Isochorismatase-like_dom"/>
</dbReference>
<name>A0A086P820_SPHHM</name>
<protein>
    <submittedName>
        <fullName evidence="3">Isochorismatase hydrolase</fullName>
    </submittedName>
</protein>
<dbReference type="Gene3D" id="3.40.50.850">
    <property type="entry name" value="Isochorismatase-like"/>
    <property type="match status" value="1"/>
</dbReference>
<comment type="caution">
    <text evidence="3">The sequence shown here is derived from an EMBL/GenBank/DDBJ whole genome shotgun (WGS) entry which is preliminary data.</text>
</comment>
<dbReference type="PATRIC" id="fig|1219045.3.peg.2690"/>